<dbReference type="InterPro" id="IPR009387">
    <property type="entry name" value="HigB-2"/>
</dbReference>
<dbReference type="AlphaFoldDB" id="A0A2U2HK50"/>
<proteinExistence type="predicted"/>
<comment type="caution">
    <text evidence="1">The sequence shown here is derived from an EMBL/GenBank/DDBJ whole genome shotgun (WGS) entry which is preliminary data.</text>
</comment>
<accession>A0A2U2HK50</accession>
<protein>
    <submittedName>
        <fullName evidence="1">Type II toxin-antitoxin system RelE/ParE family toxin</fullName>
    </submittedName>
</protein>
<dbReference type="EMBL" id="PXWF02000223">
    <property type="protein sequence ID" value="PWF47853.1"/>
    <property type="molecule type" value="Genomic_DNA"/>
</dbReference>
<name>A0A2U2HK50_9BURK</name>
<dbReference type="Proteomes" id="UP000241421">
    <property type="component" value="Unassembled WGS sequence"/>
</dbReference>
<reference evidence="1 2" key="1">
    <citation type="submission" date="2018-04" db="EMBL/GenBank/DDBJ databases">
        <title>Massilia violaceinigra sp. nov., a novel purple-pigmented bacterium isolated from Tianshan glacier, Xinjiang, China.</title>
        <authorList>
            <person name="Wang H."/>
        </authorList>
    </citation>
    <scope>NUCLEOTIDE SEQUENCE [LARGE SCALE GENOMIC DNA]</scope>
    <source>
        <strain evidence="1 2">B448-2</strain>
    </source>
</reference>
<evidence type="ECO:0000313" key="1">
    <source>
        <dbReference type="EMBL" id="PWF47853.1"/>
    </source>
</evidence>
<keyword evidence="2" id="KW-1185">Reference proteome</keyword>
<organism evidence="1 2">
    <name type="scientific">Massilia glaciei</name>
    <dbReference type="NCBI Taxonomy" id="1524097"/>
    <lineage>
        <taxon>Bacteria</taxon>
        <taxon>Pseudomonadati</taxon>
        <taxon>Pseudomonadota</taxon>
        <taxon>Betaproteobacteria</taxon>
        <taxon>Burkholderiales</taxon>
        <taxon>Oxalobacteraceae</taxon>
        <taxon>Telluria group</taxon>
        <taxon>Massilia</taxon>
    </lineage>
</organism>
<dbReference type="PIRSF" id="PIRSF018634">
    <property type="entry name" value="UCP018634"/>
    <property type="match status" value="1"/>
</dbReference>
<gene>
    <name evidence="1" type="ORF">C7C56_013390</name>
</gene>
<dbReference type="OrthoDB" id="8607264at2"/>
<dbReference type="RefSeq" id="WP_106757884.1">
    <property type="nucleotide sequence ID" value="NZ_PXWF02000223.1"/>
</dbReference>
<sequence>MQIFQTKWFARWATKEGLNERTLCDVVAEMELGLIDVNLGGHVYKKRISIGGRGKSGAVRTILAFKSREKTFFLYGFAKNQRDNIDDKELQALKKMASHLLSYDRETLAKAIKAGELIEVINDQT</sequence>
<evidence type="ECO:0000313" key="2">
    <source>
        <dbReference type="Proteomes" id="UP000241421"/>
    </source>
</evidence>
<dbReference type="Pfam" id="PF06296">
    <property type="entry name" value="RelE"/>
    <property type="match status" value="1"/>
</dbReference>